<dbReference type="RefSeq" id="XP_044715632.1">
    <property type="nucleotide sequence ID" value="XM_044869283.1"/>
</dbReference>
<accession>A0A9P8MMK7</accession>
<organism evidence="3 4">
    <name type="scientific">Hirsutella rhossiliensis</name>
    <dbReference type="NCBI Taxonomy" id="111463"/>
    <lineage>
        <taxon>Eukaryota</taxon>
        <taxon>Fungi</taxon>
        <taxon>Dikarya</taxon>
        <taxon>Ascomycota</taxon>
        <taxon>Pezizomycotina</taxon>
        <taxon>Sordariomycetes</taxon>
        <taxon>Hypocreomycetidae</taxon>
        <taxon>Hypocreales</taxon>
        <taxon>Ophiocordycipitaceae</taxon>
        <taxon>Hirsutella</taxon>
    </lineage>
</organism>
<proteinExistence type="predicted"/>
<gene>
    <name evidence="3" type="ORF">HRG_10813</name>
</gene>
<dbReference type="Proteomes" id="UP000824596">
    <property type="component" value="Unassembled WGS sequence"/>
</dbReference>
<evidence type="ECO:0000256" key="2">
    <source>
        <dbReference type="SAM" id="SignalP"/>
    </source>
</evidence>
<comment type="caution">
    <text evidence="3">The sequence shown here is derived from an EMBL/GenBank/DDBJ whole genome shotgun (WGS) entry which is preliminary data.</text>
</comment>
<protein>
    <submittedName>
        <fullName evidence="3">Uncharacterized protein</fullName>
    </submittedName>
</protein>
<sequence>MRRRRVPPLLLLCAAAGAGAARLVPGSGPVALISTTAPDPAPASASAALGSAHDPARHHMLARDSAPPPPYVPIVTPAPDQDAVLARQGLRQETYYACNTVGGDGASAHCGWHVPLVRTGGAAPPQTASTAAVVVGVACLAAVFALGMT</sequence>
<dbReference type="EMBL" id="JAIZPD010000017">
    <property type="protein sequence ID" value="KAH0958118.1"/>
    <property type="molecule type" value="Genomic_DNA"/>
</dbReference>
<evidence type="ECO:0000313" key="3">
    <source>
        <dbReference type="EMBL" id="KAH0958118.1"/>
    </source>
</evidence>
<dbReference type="AlphaFoldDB" id="A0A9P8MMK7"/>
<reference evidence="3" key="1">
    <citation type="submission" date="2021-09" db="EMBL/GenBank/DDBJ databases">
        <title>A high-quality genome of the endoparasitic fungus Hirsutella rhossiliensis with a comparison of Hirsutella genomes reveals transposable elements contributing to genome size variation.</title>
        <authorList>
            <person name="Lin R."/>
            <person name="Jiao Y."/>
            <person name="Sun X."/>
            <person name="Ling J."/>
            <person name="Xie B."/>
            <person name="Cheng X."/>
        </authorList>
    </citation>
    <scope>NUCLEOTIDE SEQUENCE</scope>
    <source>
        <strain evidence="3">HR02</strain>
    </source>
</reference>
<feature type="transmembrane region" description="Helical" evidence="1">
    <location>
        <begin position="128"/>
        <end position="148"/>
    </location>
</feature>
<evidence type="ECO:0000256" key="1">
    <source>
        <dbReference type="SAM" id="Phobius"/>
    </source>
</evidence>
<keyword evidence="2" id="KW-0732">Signal</keyword>
<dbReference type="GeneID" id="68359941"/>
<keyword evidence="1" id="KW-1133">Transmembrane helix</keyword>
<feature type="signal peptide" evidence="2">
    <location>
        <begin position="1"/>
        <end position="21"/>
    </location>
</feature>
<keyword evidence="1" id="KW-0472">Membrane</keyword>
<dbReference type="OrthoDB" id="3542181at2759"/>
<keyword evidence="4" id="KW-1185">Reference proteome</keyword>
<keyword evidence="1" id="KW-0812">Transmembrane</keyword>
<evidence type="ECO:0000313" key="4">
    <source>
        <dbReference type="Proteomes" id="UP000824596"/>
    </source>
</evidence>
<feature type="chain" id="PRO_5040458755" evidence="2">
    <location>
        <begin position="22"/>
        <end position="149"/>
    </location>
</feature>
<name>A0A9P8MMK7_9HYPO</name>